<evidence type="ECO:0000313" key="6">
    <source>
        <dbReference type="Proteomes" id="UP001314262"/>
    </source>
</evidence>
<dbReference type="SUPFAM" id="SSF53335">
    <property type="entry name" value="S-adenosyl-L-methionine-dependent methyltransferases"/>
    <property type="match status" value="1"/>
</dbReference>
<dbReference type="InterPro" id="IPR029063">
    <property type="entry name" value="SAM-dependent_MTases_sf"/>
</dbReference>
<organism evidence="5">
    <name type="scientific">Fructobacillus tropaeoli</name>
    <dbReference type="NCBI Taxonomy" id="709323"/>
    <lineage>
        <taxon>Bacteria</taxon>
        <taxon>Bacillati</taxon>
        <taxon>Bacillota</taxon>
        <taxon>Bacilli</taxon>
        <taxon>Lactobacillales</taxon>
        <taxon>Lactobacillaceae</taxon>
        <taxon>Fructobacillus</taxon>
    </lineage>
</organism>
<dbReference type="PANTHER" id="PTHR43861:SF1">
    <property type="entry name" value="TRANS-ACONITATE 2-METHYLTRANSFERASE"/>
    <property type="match status" value="1"/>
</dbReference>
<dbReference type="Proteomes" id="UP001314262">
    <property type="component" value="Unassembled WGS sequence"/>
</dbReference>
<sequence>MTDENNAPYQTFASLYDNLFDGDLYVDWQHYVEDHLPASKILDLGGGAGRLAVLLAKKGFTVDLLDMAPAMLSLAQKHAEEANVDLRLLEADIRDFSDWEEKYPAIVSFADTFNYLPGKADFQAGLKQVYDHLEPGGTFLFDVITPYQVNVLYDNYCYNNDDDPDQIFMWTSFPGEEKNSVDHDLKFFLYNEDIDAFNLVREVHHEQTYDMAYYQKALRKAGFDQVEISADFGRKTADDQDDRWFFVAHKGGVS</sequence>
<evidence type="ECO:0000256" key="1">
    <source>
        <dbReference type="ARBA" id="ARBA00022603"/>
    </source>
</evidence>
<accession>A0A3F3HFT4</accession>
<dbReference type="PANTHER" id="PTHR43861">
    <property type="entry name" value="TRANS-ACONITATE 2-METHYLTRANSFERASE-RELATED"/>
    <property type="match status" value="1"/>
</dbReference>
<dbReference type="Gene3D" id="3.40.50.150">
    <property type="entry name" value="Vaccinia Virus protein VP39"/>
    <property type="match status" value="1"/>
</dbReference>
<dbReference type="STRING" id="709323.GCA_001047135_01122"/>
<dbReference type="AlphaFoldDB" id="A0A3F3HFT4"/>
<keyword evidence="6" id="KW-1185">Reference proteome</keyword>
<evidence type="ECO:0000313" key="5">
    <source>
        <dbReference type="EMBL" id="GAP04569.1"/>
    </source>
</evidence>
<dbReference type="Pfam" id="PF13649">
    <property type="entry name" value="Methyltransf_25"/>
    <property type="match status" value="1"/>
</dbReference>
<reference evidence="5" key="1">
    <citation type="journal article" date="2015" name="BMC Genomics">
        <title>Comparative genomics of Fructobacillus spp. and Leuconostoc spp. reveals niche-specific evolution of Fructobacillus spp.</title>
        <authorList>
            <person name="Endo A."/>
            <person name="Tanizawa Y."/>
            <person name="Tanaka N."/>
            <person name="Maeno S."/>
            <person name="Kumar H."/>
            <person name="Shiwa Y."/>
            <person name="Okada S."/>
            <person name="Yoshikawa H."/>
            <person name="Dicks L."/>
            <person name="Nakagawa J."/>
            <person name="Arita M."/>
        </authorList>
    </citation>
    <scope>NUCLEOTIDE SEQUENCE [LARGE SCALE GENOMIC DNA]</scope>
    <source>
        <strain evidence="5">F214-1</strain>
    </source>
</reference>
<dbReference type="InterPro" id="IPR041698">
    <property type="entry name" value="Methyltransf_25"/>
</dbReference>
<feature type="domain" description="Methyltransferase" evidence="3">
    <location>
        <begin position="41"/>
        <end position="137"/>
    </location>
</feature>
<protein>
    <submittedName>
        <fullName evidence="5">SAM-dependent methyltransferase</fullName>
    </submittedName>
    <submittedName>
        <fullName evidence="4">Ubiquinone/menaquinone biosynthesis C-methylase UbiE/MenG (UbiE)</fullName>
    </submittedName>
</protein>
<dbReference type="Proteomes" id="UP000064514">
    <property type="component" value="Unassembled WGS sequence"/>
</dbReference>
<dbReference type="GO" id="GO:0008168">
    <property type="term" value="F:methyltransferase activity"/>
    <property type="evidence" value="ECO:0007669"/>
    <property type="project" value="UniProtKB-KW"/>
</dbReference>
<keyword evidence="2 5" id="KW-0808">Transferase</keyword>
<evidence type="ECO:0000256" key="2">
    <source>
        <dbReference type="ARBA" id="ARBA00022679"/>
    </source>
</evidence>
<dbReference type="Gene3D" id="2.20.25.110">
    <property type="entry name" value="S-adenosyl-L-methionine-dependent methyltransferases"/>
    <property type="match status" value="1"/>
</dbReference>
<reference evidence="4 6" key="2">
    <citation type="submission" date="2023-10" db="EMBL/GenBank/DDBJ databases">
        <authorList>
            <person name="Botero Cardona J."/>
        </authorList>
    </citation>
    <scope>NUCLEOTIDE SEQUENCE [LARGE SCALE GENOMIC DNA]</scope>
    <source>
        <strain evidence="4 6">R-53137</strain>
    </source>
</reference>
<proteinExistence type="predicted"/>
<keyword evidence="4" id="KW-0830">Ubiquinone</keyword>
<dbReference type="CDD" id="cd02440">
    <property type="entry name" value="AdoMet_MTases"/>
    <property type="match status" value="1"/>
</dbReference>
<dbReference type="GO" id="GO:0032259">
    <property type="term" value="P:methylation"/>
    <property type="evidence" value="ECO:0007669"/>
    <property type="project" value="UniProtKB-KW"/>
</dbReference>
<evidence type="ECO:0000259" key="3">
    <source>
        <dbReference type="Pfam" id="PF13649"/>
    </source>
</evidence>
<dbReference type="RefSeq" id="WP_059393952.1">
    <property type="nucleotide sequence ID" value="NZ_BOJU01000004.1"/>
</dbReference>
<dbReference type="EMBL" id="CAUZLT010000004">
    <property type="protein sequence ID" value="CAK1245738.1"/>
    <property type="molecule type" value="Genomic_DNA"/>
</dbReference>
<gene>
    <name evidence="5" type="ORF">FTRO_0060250</name>
    <name evidence="4" type="ORF">R53137_KAKDMLNK_01039</name>
</gene>
<evidence type="ECO:0000313" key="4">
    <source>
        <dbReference type="EMBL" id="CAK1245738.1"/>
    </source>
</evidence>
<dbReference type="EMBL" id="DF968083">
    <property type="protein sequence ID" value="GAP04569.1"/>
    <property type="molecule type" value="Genomic_DNA"/>
</dbReference>
<name>A0A3F3HFT4_9LACO</name>
<keyword evidence="1 5" id="KW-0489">Methyltransferase</keyword>